<gene>
    <name evidence="1" type="ORF">JI739_09200</name>
</gene>
<dbReference type="EMBL" id="JAEQNA010000002">
    <property type="protein sequence ID" value="MBL0420516.1"/>
    <property type="molecule type" value="Genomic_DNA"/>
</dbReference>
<keyword evidence="2" id="KW-1185">Reference proteome</keyword>
<comment type="caution">
    <text evidence="1">The sequence shown here is derived from an EMBL/GenBank/DDBJ whole genome shotgun (WGS) entry which is preliminary data.</text>
</comment>
<evidence type="ECO:0000313" key="2">
    <source>
        <dbReference type="Proteomes" id="UP000613011"/>
    </source>
</evidence>
<proteinExistence type="predicted"/>
<dbReference type="Proteomes" id="UP000613011">
    <property type="component" value="Unassembled WGS sequence"/>
</dbReference>
<organism evidence="1 2">
    <name type="scientific">Ramlibacter aurantiacus</name>
    <dbReference type="NCBI Taxonomy" id="2801330"/>
    <lineage>
        <taxon>Bacteria</taxon>
        <taxon>Pseudomonadati</taxon>
        <taxon>Pseudomonadota</taxon>
        <taxon>Betaproteobacteria</taxon>
        <taxon>Burkholderiales</taxon>
        <taxon>Comamonadaceae</taxon>
        <taxon>Ramlibacter</taxon>
    </lineage>
</organism>
<name>A0A937D733_9BURK</name>
<protein>
    <submittedName>
        <fullName evidence="1">Uncharacterized protein</fullName>
    </submittedName>
</protein>
<accession>A0A937D733</accession>
<reference evidence="1" key="1">
    <citation type="submission" date="2021-01" db="EMBL/GenBank/DDBJ databases">
        <title>Ramlibacter sp. strain AW1 16S ribosomal RNA gene Genome sequencing and assembly.</title>
        <authorList>
            <person name="Kang M."/>
        </authorList>
    </citation>
    <scope>NUCLEOTIDE SEQUENCE</scope>
    <source>
        <strain evidence="1">AW1</strain>
    </source>
</reference>
<sequence>MANIIASGTTEASSSEFTLTTDSANIYITGGAPGSDARALVQIKAADGTFSTVGELTKQFPAQLLTGAGTYRVTRVATATAFGVDKN</sequence>
<evidence type="ECO:0000313" key="1">
    <source>
        <dbReference type="EMBL" id="MBL0420516.1"/>
    </source>
</evidence>
<dbReference type="AlphaFoldDB" id="A0A937D733"/>
<dbReference type="RefSeq" id="WP_201683588.1">
    <property type="nucleotide sequence ID" value="NZ_JAEQNA010000002.1"/>
</dbReference>